<gene>
    <name evidence="7" type="ORF">LSAT_V11C400204580</name>
</gene>
<accession>A0A9R1W0V0</accession>
<dbReference type="GO" id="GO:0020037">
    <property type="term" value="F:heme binding"/>
    <property type="evidence" value="ECO:0007669"/>
    <property type="project" value="InterPro"/>
</dbReference>
<evidence type="ECO:0000256" key="4">
    <source>
        <dbReference type="ARBA" id="ARBA00023004"/>
    </source>
</evidence>
<comment type="caution">
    <text evidence="7">The sequence shown here is derived from an EMBL/GenBank/DDBJ whole genome shotgun (WGS) entry which is preliminary data.</text>
</comment>
<dbReference type="Pfam" id="PF00067">
    <property type="entry name" value="p450"/>
    <property type="match status" value="2"/>
</dbReference>
<dbReference type="SUPFAM" id="SSF48264">
    <property type="entry name" value="Cytochrome P450"/>
    <property type="match status" value="1"/>
</dbReference>
<keyword evidence="8" id="KW-1185">Reference proteome</keyword>
<keyword evidence="1 6" id="KW-0349">Heme</keyword>
<sequence length="405" mass="46257">MAEKHGAICTIKPGVHQALVVSDATIAKDCFTTNDKAFASRPKTEASKIMAYNNAVFGLAPYGDYWRKMRKMVVLEGLSQQRVEMIGHIRASEVRASVKELYDGWVMNKLTEITDGKGGVLEMSQWFGKFVLNIMVRIITGKWFSPNHEEGVQFQAVVRKFFELMGAFVLADFIPYLNYLDVGGYKKVMKNTWKDLDNIFDRWLKEHKQEIKSIQQHEANQDFMHVLISILRGASEDQFPGFDHDTIIKATSLQILLAAVDTTSVTLTWALSLLLNHPKTLKIAQDEIDEHVGRDGLVEESDLKNLSTSMPSSKKHYDYTQLDLSLFLTSHWTTALWVAITFQKELLQRDPNIWSDPTEFKPERFLTSHKDIDVMGNHYELLPFGSGRGMCKITWVETCVNNKQK</sequence>
<name>A0A9R1W0V0_LACSA</name>
<organism evidence="7 8">
    <name type="scientific">Lactuca sativa</name>
    <name type="common">Garden lettuce</name>
    <dbReference type="NCBI Taxonomy" id="4236"/>
    <lineage>
        <taxon>Eukaryota</taxon>
        <taxon>Viridiplantae</taxon>
        <taxon>Streptophyta</taxon>
        <taxon>Embryophyta</taxon>
        <taxon>Tracheophyta</taxon>
        <taxon>Spermatophyta</taxon>
        <taxon>Magnoliopsida</taxon>
        <taxon>eudicotyledons</taxon>
        <taxon>Gunneridae</taxon>
        <taxon>Pentapetalae</taxon>
        <taxon>asterids</taxon>
        <taxon>campanulids</taxon>
        <taxon>Asterales</taxon>
        <taxon>Asteraceae</taxon>
        <taxon>Cichorioideae</taxon>
        <taxon>Cichorieae</taxon>
        <taxon>Lactucinae</taxon>
        <taxon>Lactuca</taxon>
    </lineage>
</organism>
<dbReference type="GO" id="GO:0016705">
    <property type="term" value="F:oxidoreductase activity, acting on paired donors, with incorporation or reduction of molecular oxygen"/>
    <property type="evidence" value="ECO:0007669"/>
    <property type="project" value="InterPro"/>
</dbReference>
<protein>
    <recommendedName>
        <fullName evidence="9">Cytochrome P450</fullName>
    </recommendedName>
</protein>
<dbReference type="InterPro" id="IPR001128">
    <property type="entry name" value="Cyt_P450"/>
</dbReference>
<keyword evidence="4 6" id="KW-0408">Iron</keyword>
<comment type="cofactor">
    <cofactor evidence="6">
        <name>heme</name>
        <dbReference type="ChEBI" id="CHEBI:30413"/>
    </cofactor>
</comment>
<proteinExistence type="predicted"/>
<dbReference type="PRINTS" id="PR00463">
    <property type="entry name" value="EP450I"/>
</dbReference>
<feature type="binding site" description="axial binding residue" evidence="6">
    <location>
        <position position="391"/>
    </location>
    <ligand>
        <name>heme</name>
        <dbReference type="ChEBI" id="CHEBI:30413"/>
    </ligand>
    <ligandPart>
        <name>Fe</name>
        <dbReference type="ChEBI" id="CHEBI:18248"/>
    </ligandPart>
</feature>
<dbReference type="Proteomes" id="UP000235145">
    <property type="component" value="Unassembled WGS sequence"/>
</dbReference>
<evidence type="ECO:0000313" key="7">
    <source>
        <dbReference type="EMBL" id="KAJ0214166.1"/>
    </source>
</evidence>
<dbReference type="InterPro" id="IPR050651">
    <property type="entry name" value="Plant_Cytochrome_P450_Monoox"/>
</dbReference>
<keyword evidence="2 6" id="KW-0479">Metal-binding</keyword>
<dbReference type="PRINTS" id="PR00385">
    <property type="entry name" value="P450"/>
</dbReference>
<dbReference type="PANTHER" id="PTHR47947:SF43">
    <property type="entry name" value="CYTOCHROME P450-RELATED"/>
    <property type="match status" value="1"/>
</dbReference>
<evidence type="ECO:0000256" key="5">
    <source>
        <dbReference type="ARBA" id="ARBA00023033"/>
    </source>
</evidence>
<evidence type="ECO:0000256" key="2">
    <source>
        <dbReference type="ARBA" id="ARBA00022723"/>
    </source>
</evidence>
<dbReference type="InterPro" id="IPR002401">
    <property type="entry name" value="Cyt_P450_E_grp-I"/>
</dbReference>
<dbReference type="Gene3D" id="1.10.630.10">
    <property type="entry name" value="Cytochrome P450"/>
    <property type="match status" value="2"/>
</dbReference>
<evidence type="ECO:0000313" key="8">
    <source>
        <dbReference type="Proteomes" id="UP000235145"/>
    </source>
</evidence>
<dbReference type="AlphaFoldDB" id="A0A9R1W0V0"/>
<evidence type="ECO:0000256" key="1">
    <source>
        <dbReference type="ARBA" id="ARBA00022617"/>
    </source>
</evidence>
<dbReference type="PANTHER" id="PTHR47947">
    <property type="entry name" value="CYTOCHROME P450 82C3-RELATED"/>
    <property type="match status" value="1"/>
</dbReference>
<reference evidence="7 8" key="1">
    <citation type="journal article" date="2017" name="Nat. Commun.">
        <title>Genome assembly with in vitro proximity ligation data and whole-genome triplication in lettuce.</title>
        <authorList>
            <person name="Reyes-Chin-Wo S."/>
            <person name="Wang Z."/>
            <person name="Yang X."/>
            <person name="Kozik A."/>
            <person name="Arikit S."/>
            <person name="Song C."/>
            <person name="Xia L."/>
            <person name="Froenicke L."/>
            <person name="Lavelle D.O."/>
            <person name="Truco M.J."/>
            <person name="Xia R."/>
            <person name="Zhu S."/>
            <person name="Xu C."/>
            <person name="Xu H."/>
            <person name="Xu X."/>
            <person name="Cox K."/>
            <person name="Korf I."/>
            <person name="Meyers B.C."/>
            <person name="Michelmore R.W."/>
        </authorList>
    </citation>
    <scope>NUCLEOTIDE SEQUENCE [LARGE SCALE GENOMIC DNA]</scope>
    <source>
        <strain evidence="8">cv. Salinas</strain>
        <tissue evidence="7">Seedlings</tissue>
    </source>
</reference>
<evidence type="ECO:0000256" key="3">
    <source>
        <dbReference type="ARBA" id="ARBA00023002"/>
    </source>
</evidence>
<keyword evidence="5" id="KW-0503">Monooxygenase</keyword>
<evidence type="ECO:0008006" key="9">
    <source>
        <dbReference type="Google" id="ProtNLM"/>
    </source>
</evidence>
<dbReference type="InterPro" id="IPR036396">
    <property type="entry name" value="Cyt_P450_sf"/>
</dbReference>
<dbReference type="EMBL" id="NBSK02000004">
    <property type="protein sequence ID" value="KAJ0214166.1"/>
    <property type="molecule type" value="Genomic_DNA"/>
</dbReference>
<evidence type="ECO:0000256" key="6">
    <source>
        <dbReference type="PIRSR" id="PIRSR602401-1"/>
    </source>
</evidence>
<dbReference type="GO" id="GO:0004497">
    <property type="term" value="F:monooxygenase activity"/>
    <property type="evidence" value="ECO:0000318"/>
    <property type="project" value="GO_Central"/>
</dbReference>
<keyword evidence="3" id="KW-0560">Oxidoreductase</keyword>
<dbReference type="GO" id="GO:0005506">
    <property type="term" value="F:iron ion binding"/>
    <property type="evidence" value="ECO:0007669"/>
    <property type="project" value="InterPro"/>
</dbReference>